<feature type="compositionally biased region" description="Acidic residues" evidence="1">
    <location>
        <begin position="116"/>
        <end position="135"/>
    </location>
</feature>
<keyword evidence="3" id="KW-1185">Reference proteome</keyword>
<sequence length="160" mass="18594">MAHNLSKLTKDVMQVMLYSPVAMFHITHIHKRWYNDINDNLQEEPYYVGTRFSESHPKYQPAEQMSCNTNKLFTPLADLRSERKEVINERKMYGELWGIARDIIQKADMLANDSNNDGEETCSDSNNEDDEDDKENEPLAEVSLQNPKRHKPKGHPKSSK</sequence>
<dbReference type="STRING" id="44941.A0A397TXC4"/>
<feature type="region of interest" description="Disordered" evidence="1">
    <location>
        <begin position="112"/>
        <end position="160"/>
    </location>
</feature>
<proteinExistence type="predicted"/>
<evidence type="ECO:0000256" key="1">
    <source>
        <dbReference type="SAM" id="MobiDB-lite"/>
    </source>
</evidence>
<comment type="caution">
    <text evidence="2">The sequence shown here is derived from an EMBL/GenBank/DDBJ whole genome shotgun (WGS) entry which is preliminary data.</text>
</comment>
<reference evidence="2 3" key="1">
    <citation type="submission" date="2018-06" db="EMBL/GenBank/DDBJ databases">
        <title>Comparative genomics reveals the genomic features of Rhizophagus irregularis, R. cerebriforme, R. diaphanum and Gigaspora rosea, and their symbiotic lifestyle signature.</title>
        <authorList>
            <person name="Morin E."/>
            <person name="San Clemente H."/>
            <person name="Chen E.C.H."/>
            <person name="De La Providencia I."/>
            <person name="Hainaut M."/>
            <person name="Kuo A."/>
            <person name="Kohler A."/>
            <person name="Murat C."/>
            <person name="Tang N."/>
            <person name="Roy S."/>
            <person name="Loubradou J."/>
            <person name="Henrissat B."/>
            <person name="Grigoriev I.V."/>
            <person name="Corradi N."/>
            <person name="Roux C."/>
            <person name="Martin F.M."/>
        </authorList>
    </citation>
    <scope>NUCLEOTIDE SEQUENCE [LARGE SCALE GENOMIC DNA]</scope>
    <source>
        <strain evidence="2 3">DAOM 194757</strain>
    </source>
</reference>
<accession>A0A397TXC4</accession>
<dbReference type="Proteomes" id="UP000266673">
    <property type="component" value="Unassembled WGS sequence"/>
</dbReference>
<organism evidence="2 3">
    <name type="scientific">Gigaspora rosea</name>
    <dbReference type="NCBI Taxonomy" id="44941"/>
    <lineage>
        <taxon>Eukaryota</taxon>
        <taxon>Fungi</taxon>
        <taxon>Fungi incertae sedis</taxon>
        <taxon>Mucoromycota</taxon>
        <taxon>Glomeromycotina</taxon>
        <taxon>Glomeromycetes</taxon>
        <taxon>Diversisporales</taxon>
        <taxon>Gigasporaceae</taxon>
        <taxon>Gigaspora</taxon>
    </lineage>
</organism>
<feature type="compositionally biased region" description="Basic residues" evidence="1">
    <location>
        <begin position="147"/>
        <end position="160"/>
    </location>
</feature>
<evidence type="ECO:0000313" key="2">
    <source>
        <dbReference type="EMBL" id="RIB02695.1"/>
    </source>
</evidence>
<dbReference type="EMBL" id="QKWP01002619">
    <property type="protein sequence ID" value="RIB02695.1"/>
    <property type="molecule type" value="Genomic_DNA"/>
</dbReference>
<evidence type="ECO:0000313" key="3">
    <source>
        <dbReference type="Proteomes" id="UP000266673"/>
    </source>
</evidence>
<gene>
    <name evidence="2" type="ORF">C2G38_2290453</name>
</gene>
<dbReference type="OrthoDB" id="2409725at2759"/>
<dbReference type="AlphaFoldDB" id="A0A397TXC4"/>
<name>A0A397TXC4_9GLOM</name>
<protein>
    <submittedName>
        <fullName evidence="2">Uncharacterized protein</fullName>
    </submittedName>
</protein>